<dbReference type="Pfam" id="PF03734">
    <property type="entry name" value="YkuD"/>
    <property type="match status" value="1"/>
</dbReference>
<evidence type="ECO:0000313" key="11">
    <source>
        <dbReference type="EMBL" id="SDE15330.1"/>
    </source>
</evidence>
<dbReference type="PANTHER" id="PTHR30582:SF24">
    <property type="entry name" value="L,D-TRANSPEPTIDASE ERFK_SRFK-RELATED"/>
    <property type="match status" value="1"/>
</dbReference>
<evidence type="ECO:0000256" key="7">
    <source>
        <dbReference type="ARBA" id="ARBA00022984"/>
    </source>
</evidence>
<comment type="similarity">
    <text evidence="2">Belongs to the YkuD family.</text>
</comment>
<evidence type="ECO:0000256" key="4">
    <source>
        <dbReference type="ARBA" id="ARBA00022679"/>
    </source>
</evidence>
<dbReference type="GeneID" id="300923447"/>
<evidence type="ECO:0000256" key="9">
    <source>
        <dbReference type="PROSITE-ProRule" id="PRU01373"/>
    </source>
</evidence>
<evidence type="ECO:0000256" key="2">
    <source>
        <dbReference type="ARBA" id="ARBA00005992"/>
    </source>
</evidence>
<dbReference type="AlphaFoldDB" id="A0A1G7AKU0"/>
<evidence type="ECO:0000259" key="10">
    <source>
        <dbReference type="PROSITE" id="PS52029"/>
    </source>
</evidence>
<dbReference type="GO" id="GO:0008360">
    <property type="term" value="P:regulation of cell shape"/>
    <property type="evidence" value="ECO:0007669"/>
    <property type="project" value="UniProtKB-UniRule"/>
</dbReference>
<dbReference type="GO" id="GO:0005576">
    <property type="term" value="C:extracellular region"/>
    <property type="evidence" value="ECO:0007669"/>
    <property type="project" value="TreeGrafter"/>
</dbReference>
<keyword evidence="6 9" id="KW-0133">Cell shape</keyword>
<dbReference type="CDD" id="cd16913">
    <property type="entry name" value="YkuD_like"/>
    <property type="match status" value="1"/>
</dbReference>
<dbReference type="InterPro" id="IPR038063">
    <property type="entry name" value="Transpep_catalytic_dom"/>
</dbReference>
<reference evidence="11 12" key="1">
    <citation type="submission" date="2016-10" db="EMBL/GenBank/DDBJ databases">
        <authorList>
            <person name="de Groot N.N."/>
        </authorList>
    </citation>
    <scope>NUCLEOTIDE SEQUENCE [LARGE SCALE GENOMIC DNA]</scope>
    <source>
        <strain evidence="11 12">DSM 23406</strain>
    </source>
</reference>
<evidence type="ECO:0000256" key="6">
    <source>
        <dbReference type="ARBA" id="ARBA00022960"/>
    </source>
</evidence>
<organism evidence="11 12">
    <name type="scientific">Psychrobacter pacificensis</name>
    <dbReference type="NCBI Taxonomy" id="112002"/>
    <lineage>
        <taxon>Bacteria</taxon>
        <taxon>Pseudomonadati</taxon>
        <taxon>Pseudomonadota</taxon>
        <taxon>Gammaproteobacteria</taxon>
        <taxon>Moraxellales</taxon>
        <taxon>Moraxellaceae</taxon>
        <taxon>Psychrobacter</taxon>
    </lineage>
</organism>
<dbReference type="GO" id="GO:0018104">
    <property type="term" value="P:peptidoglycan-protein cross-linking"/>
    <property type="evidence" value="ECO:0007669"/>
    <property type="project" value="TreeGrafter"/>
</dbReference>
<dbReference type="PROSITE" id="PS52029">
    <property type="entry name" value="LD_TPASE"/>
    <property type="match status" value="1"/>
</dbReference>
<keyword evidence="4" id="KW-0808">Transferase</keyword>
<dbReference type="GO" id="GO:0016757">
    <property type="term" value="F:glycosyltransferase activity"/>
    <property type="evidence" value="ECO:0007669"/>
    <property type="project" value="UniProtKB-KW"/>
</dbReference>
<dbReference type="EMBL" id="FNAL01000031">
    <property type="protein sequence ID" value="SDE15330.1"/>
    <property type="molecule type" value="Genomic_DNA"/>
</dbReference>
<protein>
    <submittedName>
        <fullName evidence="11">L,D-transpeptidase catalytic domain</fullName>
    </submittedName>
</protein>
<dbReference type="PANTHER" id="PTHR30582">
    <property type="entry name" value="L,D-TRANSPEPTIDASE"/>
    <property type="match status" value="1"/>
</dbReference>
<keyword evidence="8 9" id="KW-0961">Cell wall biogenesis/degradation</keyword>
<dbReference type="Proteomes" id="UP000198501">
    <property type="component" value="Unassembled WGS sequence"/>
</dbReference>
<evidence type="ECO:0000256" key="8">
    <source>
        <dbReference type="ARBA" id="ARBA00023316"/>
    </source>
</evidence>
<keyword evidence="7 9" id="KW-0573">Peptidoglycan synthesis</keyword>
<gene>
    <name evidence="11" type="ORF">SAMN05660405_02510</name>
</gene>
<dbReference type="InterPro" id="IPR005490">
    <property type="entry name" value="LD_TPept_cat_dom"/>
</dbReference>
<evidence type="ECO:0000313" key="12">
    <source>
        <dbReference type="Proteomes" id="UP000198501"/>
    </source>
</evidence>
<accession>A0A1G7AKU0</accession>
<feature type="domain" description="L,D-TPase catalytic" evidence="10">
    <location>
        <begin position="9"/>
        <end position="169"/>
    </location>
</feature>
<dbReference type="UniPathway" id="UPA00219"/>
<dbReference type="Gene3D" id="2.40.440.10">
    <property type="entry name" value="L,D-transpeptidase catalytic domain-like"/>
    <property type="match status" value="1"/>
</dbReference>
<dbReference type="InterPro" id="IPR050979">
    <property type="entry name" value="LD-transpeptidase"/>
</dbReference>
<sequence length="171" mass="18835">MTNNETFNKHLVINIAKQTLTMHKQQAEVTEYTVSTAKNGIGSQQDSGCTPLGQHIIAKKIGGSEPMNAVFVGRVPTGEVYDATLSTLHPKRDWILSRILWLSGLEEGSNKGSNSQGGCDTYERYIYIHGTPDTEPMGIPLSHGCIRMRNTDIVELFEQVEEGMPVMIVAD</sequence>
<proteinExistence type="inferred from homology"/>
<keyword evidence="5" id="KW-0378">Hydrolase</keyword>
<comment type="pathway">
    <text evidence="1 9">Cell wall biogenesis; peptidoglycan biosynthesis.</text>
</comment>
<dbReference type="SUPFAM" id="SSF141523">
    <property type="entry name" value="L,D-transpeptidase catalytic domain-like"/>
    <property type="match status" value="1"/>
</dbReference>
<dbReference type="RefSeq" id="WP_093071327.1">
    <property type="nucleotide sequence ID" value="NZ_BSOK01000016.1"/>
</dbReference>
<evidence type="ECO:0000256" key="5">
    <source>
        <dbReference type="ARBA" id="ARBA00022801"/>
    </source>
</evidence>
<name>A0A1G7AKU0_9GAMM</name>
<dbReference type="GO" id="GO:0071972">
    <property type="term" value="F:peptidoglycan L,D-transpeptidase activity"/>
    <property type="evidence" value="ECO:0007669"/>
    <property type="project" value="TreeGrafter"/>
</dbReference>
<feature type="active site" description="Proton donor/acceptor" evidence="9">
    <location>
        <position position="129"/>
    </location>
</feature>
<keyword evidence="3" id="KW-0328">Glycosyltransferase</keyword>
<evidence type="ECO:0000256" key="1">
    <source>
        <dbReference type="ARBA" id="ARBA00004752"/>
    </source>
</evidence>
<evidence type="ECO:0000256" key="3">
    <source>
        <dbReference type="ARBA" id="ARBA00022676"/>
    </source>
</evidence>
<feature type="active site" description="Nucleophile" evidence="9">
    <location>
        <position position="145"/>
    </location>
</feature>
<dbReference type="GO" id="GO:0071555">
    <property type="term" value="P:cell wall organization"/>
    <property type="evidence" value="ECO:0007669"/>
    <property type="project" value="UniProtKB-UniRule"/>
</dbReference>